<feature type="domain" description="Survival protein SurE-like phosphatase/nucleotidase" evidence="6">
    <location>
        <begin position="3"/>
        <end position="211"/>
    </location>
</feature>
<dbReference type="EMBL" id="BMQB01000010">
    <property type="protein sequence ID" value="GGK05560.1"/>
    <property type="molecule type" value="Genomic_DNA"/>
</dbReference>
<evidence type="ECO:0000256" key="4">
    <source>
        <dbReference type="ARBA" id="ARBA00022723"/>
    </source>
</evidence>
<reference evidence="7" key="1">
    <citation type="journal article" date="2014" name="Int. J. Syst. Evol. Microbiol.">
        <title>Complete genome sequence of Corynebacterium casei LMG S-19264T (=DSM 44701T), isolated from a smear-ripened cheese.</title>
        <authorList>
            <consortium name="US DOE Joint Genome Institute (JGI-PGF)"/>
            <person name="Walter F."/>
            <person name="Albersmeier A."/>
            <person name="Kalinowski J."/>
            <person name="Ruckert C."/>
        </authorList>
    </citation>
    <scope>NUCLEOTIDE SEQUENCE</scope>
    <source>
        <strain evidence="7">JCM 3090</strain>
    </source>
</reference>
<dbReference type="Gene3D" id="3.40.1210.10">
    <property type="entry name" value="Survival protein SurE-like phosphatase/nucleotidase"/>
    <property type="match status" value="1"/>
</dbReference>
<dbReference type="InterPro" id="IPR002828">
    <property type="entry name" value="SurE-like_Pase/nucleotidase"/>
</dbReference>
<dbReference type="PANTHER" id="PTHR30457:SF0">
    <property type="entry name" value="PHOSPHATASE, PUTATIVE (AFU_ORTHOLOGUE AFUA_4G01070)-RELATED"/>
    <property type="match status" value="1"/>
</dbReference>
<evidence type="ECO:0000259" key="6">
    <source>
        <dbReference type="Pfam" id="PF01975"/>
    </source>
</evidence>
<evidence type="ECO:0000256" key="2">
    <source>
        <dbReference type="ARBA" id="ARBA00011062"/>
    </source>
</evidence>
<dbReference type="InterPro" id="IPR030048">
    <property type="entry name" value="SurE"/>
</dbReference>
<organism evidence="7 8">
    <name type="scientific">Pilimelia anulata</name>
    <dbReference type="NCBI Taxonomy" id="53371"/>
    <lineage>
        <taxon>Bacteria</taxon>
        <taxon>Bacillati</taxon>
        <taxon>Actinomycetota</taxon>
        <taxon>Actinomycetes</taxon>
        <taxon>Micromonosporales</taxon>
        <taxon>Micromonosporaceae</taxon>
        <taxon>Pilimelia</taxon>
    </lineage>
</organism>
<gene>
    <name evidence="7" type="primary">surE</name>
    <name evidence="7" type="ORF">GCM10010123_39340</name>
</gene>
<reference evidence="7" key="2">
    <citation type="submission" date="2020-09" db="EMBL/GenBank/DDBJ databases">
        <authorList>
            <person name="Sun Q."/>
            <person name="Ohkuma M."/>
        </authorList>
    </citation>
    <scope>NUCLEOTIDE SEQUENCE</scope>
    <source>
        <strain evidence="7">JCM 3090</strain>
    </source>
</reference>
<evidence type="ECO:0000313" key="7">
    <source>
        <dbReference type="EMBL" id="GGK05560.1"/>
    </source>
</evidence>
<sequence length="271" mass="26876">MRVLITNDDGIDAPGLAALAAAVAARHPDVVVAAPVGEASGASAALYAVADNGQLRLHRRELAAAPGVSAYAVDASPAYIALLGGLGTFGAPPDVVLSGINRGANAGHAVLYSGTVGAAFSGARGGARGLAVSLDILGPAVDPRDLGDATTGGARLDAAHAVDDATRQWAPAAEHAVALLPRLAALPPGTVLNLNVPDRPAIAGVRWAELADFGQVQMSIAEAGEGFVRTTVEETTSAPVPGTDLALLGAGYATVTALHPAATLPPPFPLP</sequence>
<keyword evidence="5" id="KW-0378">Hydrolase</keyword>
<accession>A0A8J3FFM6</accession>
<dbReference type="EC" id="3.1.3.5" evidence="3"/>
<dbReference type="PANTHER" id="PTHR30457">
    <property type="entry name" value="5'-NUCLEOTIDASE SURE"/>
    <property type="match status" value="1"/>
</dbReference>
<name>A0A8J3FFM6_9ACTN</name>
<evidence type="ECO:0000256" key="3">
    <source>
        <dbReference type="ARBA" id="ARBA00012643"/>
    </source>
</evidence>
<evidence type="ECO:0000313" key="8">
    <source>
        <dbReference type="Proteomes" id="UP000649739"/>
    </source>
</evidence>
<keyword evidence="4" id="KW-0479">Metal-binding</keyword>
<proteinExistence type="inferred from homology"/>
<keyword evidence="8" id="KW-1185">Reference proteome</keyword>
<protein>
    <recommendedName>
        <fullName evidence="3">5'-nucleotidase</fullName>
        <ecNumber evidence="3">3.1.3.5</ecNumber>
    </recommendedName>
</protein>
<dbReference type="Proteomes" id="UP000649739">
    <property type="component" value="Unassembled WGS sequence"/>
</dbReference>
<dbReference type="GO" id="GO:0008253">
    <property type="term" value="F:5'-nucleotidase activity"/>
    <property type="evidence" value="ECO:0007669"/>
    <property type="project" value="UniProtKB-EC"/>
</dbReference>
<comment type="caution">
    <text evidence="7">The sequence shown here is derived from an EMBL/GenBank/DDBJ whole genome shotgun (WGS) entry which is preliminary data.</text>
</comment>
<dbReference type="InterPro" id="IPR036523">
    <property type="entry name" value="SurE-like_sf"/>
</dbReference>
<evidence type="ECO:0000256" key="1">
    <source>
        <dbReference type="ARBA" id="ARBA00000815"/>
    </source>
</evidence>
<comment type="similarity">
    <text evidence="2">Belongs to the SurE nucleotidase family.</text>
</comment>
<dbReference type="RefSeq" id="WP_189171674.1">
    <property type="nucleotide sequence ID" value="NZ_BMQB01000010.1"/>
</dbReference>
<comment type="catalytic activity">
    <reaction evidence="1">
        <text>a ribonucleoside 5'-phosphate + H2O = a ribonucleoside + phosphate</text>
        <dbReference type="Rhea" id="RHEA:12484"/>
        <dbReference type="ChEBI" id="CHEBI:15377"/>
        <dbReference type="ChEBI" id="CHEBI:18254"/>
        <dbReference type="ChEBI" id="CHEBI:43474"/>
        <dbReference type="ChEBI" id="CHEBI:58043"/>
        <dbReference type="EC" id="3.1.3.5"/>
    </reaction>
</comment>
<evidence type="ECO:0000256" key="5">
    <source>
        <dbReference type="ARBA" id="ARBA00022801"/>
    </source>
</evidence>
<dbReference type="SUPFAM" id="SSF64167">
    <property type="entry name" value="SurE-like"/>
    <property type="match status" value="1"/>
</dbReference>
<dbReference type="AlphaFoldDB" id="A0A8J3FFM6"/>
<dbReference type="Pfam" id="PF01975">
    <property type="entry name" value="SurE"/>
    <property type="match status" value="1"/>
</dbReference>
<dbReference type="GO" id="GO:0046872">
    <property type="term" value="F:metal ion binding"/>
    <property type="evidence" value="ECO:0007669"/>
    <property type="project" value="UniProtKB-KW"/>
</dbReference>